<dbReference type="EMBL" id="BMIP01000026">
    <property type="protein sequence ID" value="GGD85261.1"/>
    <property type="molecule type" value="Genomic_DNA"/>
</dbReference>
<protein>
    <submittedName>
        <fullName evidence="1">Uncharacterized protein</fullName>
    </submittedName>
</protein>
<dbReference type="Proteomes" id="UP000612349">
    <property type="component" value="Unassembled WGS sequence"/>
</dbReference>
<accession>A0A917DZV7</accession>
<gene>
    <name evidence="1" type="ORF">GCM10010990_39070</name>
</gene>
<reference evidence="1" key="1">
    <citation type="journal article" date="2014" name="Int. J. Syst. Evol. Microbiol.">
        <title>Complete genome sequence of Corynebacterium casei LMG S-19264T (=DSM 44701T), isolated from a smear-ripened cheese.</title>
        <authorList>
            <consortium name="US DOE Joint Genome Institute (JGI-PGF)"/>
            <person name="Walter F."/>
            <person name="Albersmeier A."/>
            <person name="Kalinowski J."/>
            <person name="Ruckert C."/>
        </authorList>
    </citation>
    <scope>NUCLEOTIDE SEQUENCE</scope>
    <source>
        <strain evidence="1">CGMCC 1.15360</strain>
    </source>
</reference>
<dbReference type="RefSeq" id="WP_156521915.1">
    <property type="nucleotide sequence ID" value="NZ_BMIP01000026.1"/>
</dbReference>
<reference evidence="1" key="2">
    <citation type="submission" date="2020-09" db="EMBL/GenBank/DDBJ databases">
        <authorList>
            <person name="Sun Q."/>
            <person name="Zhou Y."/>
        </authorList>
    </citation>
    <scope>NUCLEOTIDE SEQUENCE</scope>
    <source>
        <strain evidence="1">CGMCC 1.15360</strain>
    </source>
</reference>
<proteinExistence type="predicted"/>
<comment type="caution">
    <text evidence="1">The sequence shown here is derived from an EMBL/GenBank/DDBJ whole genome shotgun (WGS) entry which is preliminary data.</text>
</comment>
<evidence type="ECO:0000313" key="2">
    <source>
        <dbReference type="Proteomes" id="UP000612349"/>
    </source>
</evidence>
<name>A0A917DZV7_9SPHN</name>
<organism evidence="1 2">
    <name type="scientific">Croceicoccus mobilis</name>
    <dbReference type="NCBI Taxonomy" id="1703339"/>
    <lineage>
        <taxon>Bacteria</taxon>
        <taxon>Pseudomonadati</taxon>
        <taxon>Pseudomonadota</taxon>
        <taxon>Alphaproteobacteria</taxon>
        <taxon>Sphingomonadales</taxon>
        <taxon>Erythrobacteraceae</taxon>
        <taxon>Croceicoccus</taxon>
    </lineage>
</organism>
<evidence type="ECO:0000313" key="1">
    <source>
        <dbReference type="EMBL" id="GGD85261.1"/>
    </source>
</evidence>
<keyword evidence="2" id="KW-1185">Reference proteome</keyword>
<dbReference type="AlphaFoldDB" id="A0A917DZV7"/>
<sequence length="59" mass="6791">MAIWCRPTARVVWRKPFDHFAVANSYASGIDNDQTAMEEAARAVRQLNRPPMESYYGMI</sequence>